<dbReference type="OrthoDB" id="10261433at2759"/>
<proteinExistence type="predicted"/>
<sequence>MTSQGLRVLSFRPPLCVGFEDVELALNTLETAFQQHMSKRLRGWRYGQAQSRS</sequence>
<dbReference type="Proteomes" id="UP000008744">
    <property type="component" value="Unassembled WGS sequence"/>
</dbReference>
<accession>B4HC15</accession>
<dbReference type="STRING" id="7234.B4HC15"/>
<dbReference type="SMR" id="B4HC15"/>
<protein>
    <submittedName>
        <fullName evidence="1">GL18116</fullName>
    </submittedName>
</protein>
<evidence type="ECO:0000313" key="1">
    <source>
        <dbReference type="EMBL" id="EDW40046.1"/>
    </source>
</evidence>
<evidence type="ECO:0000313" key="2">
    <source>
        <dbReference type="Proteomes" id="UP000008744"/>
    </source>
</evidence>
<organism evidence="2">
    <name type="scientific">Drosophila persimilis</name>
    <name type="common">Fruit fly</name>
    <dbReference type="NCBI Taxonomy" id="7234"/>
    <lineage>
        <taxon>Eukaryota</taxon>
        <taxon>Metazoa</taxon>
        <taxon>Ecdysozoa</taxon>
        <taxon>Arthropoda</taxon>
        <taxon>Hexapoda</taxon>
        <taxon>Insecta</taxon>
        <taxon>Pterygota</taxon>
        <taxon>Neoptera</taxon>
        <taxon>Endopterygota</taxon>
        <taxon>Diptera</taxon>
        <taxon>Brachycera</taxon>
        <taxon>Muscomorpha</taxon>
        <taxon>Ephydroidea</taxon>
        <taxon>Drosophilidae</taxon>
        <taxon>Drosophila</taxon>
        <taxon>Sophophora</taxon>
    </lineage>
</organism>
<reference evidence="1 2" key="1">
    <citation type="journal article" date="2007" name="Nature">
        <title>Evolution of genes and genomes on the Drosophila phylogeny.</title>
        <authorList>
            <consortium name="Drosophila 12 Genomes Consortium"/>
            <person name="Clark A.G."/>
            <person name="Eisen M.B."/>
            <person name="Smith D.R."/>
            <person name="Bergman C.M."/>
            <person name="Oliver B."/>
            <person name="Markow T.A."/>
            <person name="Kaufman T.C."/>
            <person name="Kellis M."/>
            <person name="Gelbart W."/>
            <person name="Iyer V.N."/>
            <person name="Pollard D.A."/>
            <person name="Sackton T.B."/>
            <person name="Larracuente A.M."/>
            <person name="Singh N.D."/>
            <person name="Abad J.P."/>
            <person name="Abt D.N."/>
            <person name="Adryan B."/>
            <person name="Aguade M."/>
            <person name="Akashi H."/>
            <person name="Anderson W.W."/>
            <person name="Aquadro C.F."/>
            <person name="Ardell D.H."/>
            <person name="Arguello R."/>
            <person name="Artieri C.G."/>
            <person name="Barbash D.A."/>
            <person name="Barker D."/>
            <person name="Barsanti P."/>
            <person name="Batterham P."/>
            <person name="Batzoglou S."/>
            <person name="Begun D."/>
            <person name="Bhutkar A."/>
            <person name="Blanco E."/>
            <person name="Bosak S.A."/>
            <person name="Bradley R.K."/>
            <person name="Brand A.D."/>
            <person name="Brent M.R."/>
            <person name="Brooks A.N."/>
            <person name="Brown R.H."/>
            <person name="Butlin R.K."/>
            <person name="Caggese C."/>
            <person name="Calvi B.R."/>
            <person name="Bernardo de Carvalho A."/>
            <person name="Caspi A."/>
            <person name="Castrezana S."/>
            <person name="Celniker S.E."/>
            <person name="Chang J.L."/>
            <person name="Chapple C."/>
            <person name="Chatterji S."/>
            <person name="Chinwalla A."/>
            <person name="Civetta A."/>
            <person name="Clifton S.W."/>
            <person name="Comeron J.M."/>
            <person name="Costello J.C."/>
            <person name="Coyne J.A."/>
            <person name="Daub J."/>
            <person name="David R.G."/>
            <person name="Delcher A.L."/>
            <person name="Delehaunty K."/>
            <person name="Do C.B."/>
            <person name="Ebling H."/>
            <person name="Edwards K."/>
            <person name="Eickbush T."/>
            <person name="Evans J.D."/>
            <person name="Filipski A."/>
            <person name="Findeiss S."/>
            <person name="Freyhult E."/>
            <person name="Fulton L."/>
            <person name="Fulton R."/>
            <person name="Garcia A.C."/>
            <person name="Gardiner A."/>
            <person name="Garfield D.A."/>
            <person name="Garvin B.E."/>
            <person name="Gibson G."/>
            <person name="Gilbert D."/>
            <person name="Gnerre S."/>
            <person name="Godfrey J."/>
            <person name="Good R."/>
            <person name="Gotea V."/>
            <person name="Gravely B."/>
            <person name="Greenberg A.J."/>
            <person name="Griffiths-Jones S."/>
            <person name="Gross S."/>
            <person name="Guigo R."/>
            <person name="Gustafson E.A."/>
            <person name="Haerty W."/>
            <person name="Hahn M.W."/>
            <person name="Halligan D.L."/>
            <person name="Halpern A.L."/>
            <person name="Halter G.M."/>
            <person name="Han M.V."/>
            <person name="Heger A."/>
            <person name="Hillier L."/>
            <person name="Hinrichs A.S."/>
            <person name="Holmes I."/>
            <person name="Hoskins R.A."/>
            <person name="Hubisz M.J."/>
            <person name="Hultmark D."/>
            <person name="Huntley M.A."/>
            <person name="Jaffe D.B."/>
            <person name="Jagadeeshan S."/>
            <person name="Jeck W.R."/>
            <person name="Johnson J."/>
            <person name="Jones C.D."/>
            <person name="Jordan W.C."/>
            <person name="Karpen G.H."/>
            <person name="Kataoka E."/>
            <person name="Keightley P.D."/>
            <person name="Kheradpour P."/>
            <person name="Kirkness E.F."/>
            <person name="Koerich L.B."/>
            <person name="Kristiansen K."/>
            <person name="Kudrna D."/>
            <person name="Kulathinal R.J."/>
            <person name="Kumar S."/>
            <person name="Kwok R."/>
            <person name="Lander E."/>
            <person name="Langley C.H."/>
            <person name="Lapoint R."/>
            <person name="Lazzaro B.P."/>
            <person name="Lee S.J."/>
            <person name="Levesque L."/>
            <person name="Li R."/>
            <person name="Lin C.F."/>
            <person name="Lin M.F."/>
            <person name="Lindblad-Toh K."/>
            <person name="Llopart A."/>
            <person name="Long M."/>
            <person name="Low L."/>
            <person name="Lozovsky E."/>
            <person name="Lu J."/>
            <person name="Luo M."/>
            <person name="Machado C.A."/>
            <person name="Makalowski W."/>
            <person name="Marzo M."/>
            <person name="Matsuda M."/>
            <person name="Matzkin L."/>
            <person name="McAllister B."/>
            <person name="McBride C.S."/>
            <person name="McKernan B."/>
            <person name="McKernan K."/>
            <person name="Mendez-Lago M."/>
            <person name="Minx P."/>
            <person name="Mollenhauer M.U."/>
            <person name="Montooth K."/>
            <person name="Mount S.M."/>
            <person name="Mu X."/>
            <person name="Myers E."/>
            <person name="Negre B."/>
            <person name="Newfeld S."/>
            <person name="Nielsen R."/>
            <person name="Noor M.A."/>
            <person name="O'Grady P."/>
            <person name="Pachter L."/>
            <person name="Papaceit M."/>
            <person name="Parisi M.J."/>
            <person name="Parisi M."/>
            <person name="Parts L."/>
            <person name="Pedersen J.S."/>
            <person name="Pesole G."/>
            <person name="Phillippy A.M."/>
            <person name="Ponting C.P."/>
            <person name="Pop M."/>
            <person name="Porcelli D."/>
            <person name="Powell J.R."/>
            <person name="Prohaska S."/>
            <person name="Pruitt K."/>
            <person name="Puig M."/>
            <person name="Quesneville H."/>
            <person name="Ram K.R."/>
            <person name="Rand D."/>
            <person name="Rasmussen M.D."/>
            <person name="Reed L.K."/>
            <person name="Reenan R."/>
            <person name="Reily A."/>
            <person name="Remington K.A."/>
            <person name="Rieger T.T."/>
            <person name="Ritchie M.G."/>
            <person name="Robin C."/>
            <person name="Rogers Y.H."/>
            <person name="Rohde C."/>
            <person name="Rozas J."/>
            <person name="Rubenfield M.J."/>
            <person name="Ruiz A."/>
            <person name="Russo S."/>
            <person name="Salzberg S.L."/>
            <person name="Sanchez-Gracia A."/>
            <person name="Saranga D.J."/>
            <person name="Sato H."/>
            <person name="Schaeffer S.W."/>
            <person name="Schatz M.C."/>
            <person name="Schlenke T."/>
            <person name="Schwartz R."/>
            <person name="Segarra C."/>
            <person name="Singh R.S."/>
            <person name="Sirot L."/>
            <person name="Sirota M."/>
            <person name="Sisneros N.B."/>
            <person name="Smith C.D."/>
            <person name="Smith T.F."/>
            <person name="Spieth J."/>
            <person name="Stage D.E."/>
            <person name="Stark A."/>
            <person name="Stephan W."/>
            <person name="Strausberg R.L."/>
            <person name="Strempel S."/>
            <person name="Sturgill D."/>
            <person name="Sutton G."/>
            <person name="Sutton G.G."/>
            <person name="Tao W."/>
            <person name="Teichmann S."/>
            <person name="Tobari Y.N."/>
            <person name="Tomimura Y."/>
            <person name="Tsolas J.M."/>
            <person name="Valente V.L."/>
            <person name="Venter E."/>
            <person name="Venter J.C."/>
            <person name="Vicario S."/>
            <person name="Vieira F.G."/>
            <person name="Vilella A.J."/>
            <person name="Villasante A."/>
            <person name="Walenz B."/>
            <person name="Wang J."/>
            <person name="Wasserman M."/>
            <person name="Watts T."/>
            <person name="Wilson D."/>
            <person name="Wilson R.K."/>
            <person name="Wing R.A."/>
            <person name="Wolfner M.F."/>
            <person name="Wong A."/>
            <person name="Wong G.K."/>
            <person name="Wu C.I."/>
            <person name="Wu G."/>
            <person name="Yamamoto D."/>
            <person name="Yang H.P."/>
            <person name="Yang S.P."/>
            <person name="Yorke J.A."/>
            <person name="Yoshida K."/>
            <person name="Zdobnov E."/>
            <person name="Zhang P."/>
            <person name="Zhang Y."/>
            <person name="Zimin A.V."/>
            <person name="Baldwin J."/>
            <person name="Abdouelleil A."/>
            <person name="Abdulkadir J."/>
            <person name="Abebe A."/>
            <person name="Abera B."/>
            <person name="Abreu J."/>
            <person name="Acer S.C."/>
            <person name="Aftuck L."/>
            <person name="Alexander A."/>
            <person name="An P."/>
            <person name="Anderson E."/>
            <person name="Anderson S."/>
            <person name="Arachi H."/>
            <person name="Azer M."/>
            <person name="Bachantsang P."/>
            <person name="Barry A."/>
            <person name="Bayul T."/>
            <person name="Berlin A."/>
            <person name="Bessette D."/>
            <person name="Bloom T."/>
            <person name="Blye J."/>
            <person name="Boguslavskiy L."/>
            <person name="Bonnet C."/>
            <person name="Boukhgalter B."/>
            <person name="Bourzgui I."/>
            <person name="Brown A."/>
            <person name="Cahill P."/>
            <person name="Channer S."/>
            <person name="Cheshatsang Y."/>
            <person name="Chuda L."/>
            <person name="Citroen M."/>
            <person name="Collymore A."/>
            <person name="Cooke P."/>
            <person name="Costello M."/>
            <person name="D'Aco K."/>
            <person name="Daza R."/>
            <person name="De Haan G."/>
            <person name="DeGray S."/>
            <person name="DeMaso C."/>
            <person name="Dhargay N."/>
            <person name="Dooley K."/>
            <person name="Dooley E."/>
            <person name="Doricent M."/>
            <person name="Dorje P."/>
            <person name="Dorjee K."/>
            <person name="Dupes A."/>
            <person name="Elong R."/>
            <person name="Falk J."/>
            <person name="Farina A."/>
            <person name="Faro S."/>
            <person name="Ferguson D."/>
            <person name="Fisher S."/>
            <person name="Foley C.D."/>
            <person name="Franke A."/>
            <person name="Friedrich D."/>
            <person name="Gadbois L."/>
            <person name="Gearin G."/>
            <person name="Gearin C.R."/>
            <person name="Giannoukos G."/>
            <person name="Goode T."/>
            <person name="Graham J."/>
            <person name="Grandbois E."/>
            <person name="Grewal S."/>
            <person name="Gyaltsen K."/>
            <person name="Hafez N."/>
            <person name="Hagos B."/>
            <person name="Hall J."/>
            <person name="Henson C."/>
            <person name="Hollinger A."/>
            <person name="Honan T."/>
            <person name="Huard M.D."/>
            <person name="Hughes L."/>
            <person name="Hurhula B."/>
            <person name="Husby M.E."/>
            <person name="Kamat A."/>
            <person name="Kanga B."/>
            <person name="Kashin S."/>
            <person name="Khazanovich D."/>
            <person name="Kisner P."/>
            <person name="Lance K."/>
            <person name="Lara M."/>
            <person name="Lee W."/>
            <person name="Lennon N."/>
            <person name="Letendre F."/>
            <person name="LeVine R."/>
            <person name="Lipovsky A."/>
            <person name="Liu X."/>
            <person name="Liu J."/>
            <person name="Liu S."/>
            <person name="Lokyitsang T."/>
            <person name="Lokyitsang Y."/>
            <person name="Lubonja R."/>
            <person name="Lui A."/>
            <person name="MacDonald P."/>
            <person name="Magnisalis V."/>
            <person name="Maru K."/>
            <person name="Matthews C."/>
            <person name="McCusker W."/>
            <person name="McDonough S."/>
            <person name="Mehta T."/>
            <person name="Meldrim J."/>
            <person name="Meneus L."/>
            <person name="Mihai O."/>
            <person name="Mihalev A."/>
            <person name="Mihova T."/>
            <person name="Mittelman R."/>
            <person name="Mlenga V."/>
            <person name="Montmayeur A."/>
            <person name="Mulrain L."/>
            <person name="Navidi A."/>
            <person name="Naylor J."/>
            <person name="Negash T."/>
            <person name="Nguyen T."/>
            <person name="Nguyen N."/>
            <person name="Nicol R."/>
            <person name="Norbu C."/>
            <person name="Norbu N."/>
            <person name="Novod N."/>
            <person name="O'Neill B."/>
            <person name="Osman S."/>
            <person name="Markiewicz E."/>
            <person name="Oyono O.L."/>
            <person name="Patti C."/>
            <person name="Phunkhang P."/>
            <person name="Pierre F."/>
            <person name="Priest M."/>
            <person name="Raghuraman S."/>
            <person name="Rege F."/>
            <person name="Reyes R."/>
            <person name="Rise C."/>
            <person name="Rogov P."/>
            <person name="Ross K."/>
            <person name="Ryan E."/>
            <person name="Settipalli S."/>
            <person name="Shea T."/>
            <person name="Sherpa N."/>
            <person name="Shi L."/>
            <person name="Shih D."/>
            <person name="Sparrow T."/>
            <person name="Spaulding J."/>
            <person name="Stalker J."/>
            <person name="Stange-Thomann N."/>
            <person name="Stavropoulos S."/>
            <person name="Stone C."/>
            <person name="Strader C."/>
            <person name="Tesfaye S."/>
            <person name="Thomson T."/>
            <person name="Thoulutsang Y."/>
            <person name="Thoulutsang D."/>
            <person name="Topham K."/>
            <person name="Topping I."/>
            <person name="Tsamla T."/>
            <person name="Vassiliev H."/>
            <person name="Vo A."/>
            <person name="Wangchuk T."/>
            <person name="Wangdi T."/>
            <person name="Weiand M."/>
            <person name="Wilkinson J."/>
            <person name="Wilson A."/>
            <person name="Yadav S."/>
            <person name="Young G."/>
            <person name="Yu Q."/>
            <person name="Zembek L."/>
            <person name="Zhong D."/>
            <person name="Zimmer A."/>
            <person name="Zwirko Z."/>
            <person name="Jaffe D.B."/>
            <person name="Alvarez P."/>
            <person name="Brockman W."/>
            <person name="Butler J."/>
            <person name="Chin C."/>
            <person name="Gnerre S."/>
            <person name="Grabherr M."/>
            <person name="Kleber M."/>
            <person name="Mauceli E."/>
            <person name="MacCallum I."/>
        </authorList>
    </citation>
    <scope>NUCLEOTIDE SEQUENCE [LARGE SCALE GENOMIC DNA]</scope>
    <source>
        <strain evidence="2">MSH-3 / Tucson 14011-0111.49</strain>
    </source>
</reference>
<gene>
    <name evidence="1" type="primary">Dper\GL18116</name>
    <name evidence="1" type="ORF">Dper_GL18116</name>
</gene>
<name>B4HC15_DROPE</name>
<keyword evidence="2" id="KW-1185">Reference proteome</keyword>
<dbReference type="AlphaFoldDB" id="B4HC15"/>
<dbReference type="EMBL" id="CH479275">
    <property type="protein sequence ID" value="EDW40046.1"/>
    <property type="molecule type" value="Genomic_DNA"/>
</dbReference>
<dbReference type="HOGENOM" id="CLU_3070924_0_0_1"/>